<proteinExistence type="predicted"/>
<dbReference type="Proteomes" id="UP000383122">
    <property type="component" value="Unassembled WGS sequence"/>
</dbReference>
<evidence type="ECO:0000313" key="1">
    <source>
        <dbReference type="EMBL" id="VVE71024.1"/>
    </source>
</evidence>
<dbReference type="OrthoDB" id="8945736at2"/>
<protein>
    <submittedName>
        <fullName evidence="1">Uncharacterized protein</fullName>
    </submittedName>
</protein>
<evidence type="ECO:0000313" key="2">
    <source>
        <dbReference type="Proteomes" id="UP000383122"/>
    </source>
</evidence>
<keyword evidence="2" id="KW-1185">Reference proteome</keyword>
<dbReference type="AlphaFoldDB" id="A0A5E5ABP6"/>
<reference evidence="1 2" key="1">
    <citation type="submission" date="2019-08" db="EMBL/GenBank/DDBJ databases">
        <authorList>
            <person name="Peeters C."/>
        </authorList>
    </citation>
    <scope>NUCLEOTIDE SEQUENCE [LARGE SCALE GENOMIC DNA]</scope>
    <source>
        <strain evidence="1 2">LMG 31117</strain>
    </source>
</reference>
<dbReference type="RefSeq" id="WP_150739626.1">
    <property type="nucleotide sequence ID" value="NZ_CABPSP010000012.1"/>
</dbReference>
<sequence>MADQQSTGELLTNGHFATGDFAGWSVTHPEDIFLARQEGTHVAVIMPVPYDARVLLRQEVVRERASGSYIFSFWLRTSDKRGDAFPDITRKTSIHLWLHPHDGGDGLWVILDPVAVPFWSKSVYRFSLKDRGRMRFEIYFNNENGRPDALRSPPIGREGYQQLDVIDESPDLVLPADFDVGDCPYAVRDVSLFKAA</sequence>
<dbReference type="Gene3D" id="2.60.120.260">
    <property type="entry name" value="Galactose-binding domain-like"/>
    <property type="match status" value="1"/>
</dbReference>
<organism evidence="1 2">
    <name type="scientific">Pandoraea anapnoica</name>
    <dbReference type="NCBI Taxonomy" id="2508301"/>
    <lineage>
        <taxon>Bacteria</taxon>
        <taxon>Pseudomonadati</taxon>
        <taxon>Pseudomonadota</taxon>
        <taxon>Betaproteobacteria</taxon>
        <taxon>Burkholderiales</taxon>
        <taxon>Burkholderiaceae</taxon>
        <taxon>Pandoraea</taxon>
    </lineage>
</organism>
<dbReference type="EMBL" id="CABPSP010000012">
    <property type="protein sequence ID" value="VVE71024.1"/>
    <property type="molecule type" value="Genomic_DNA"/>
</dbReference>
<gene>
    <name evidence="1" type="ORF">PAN31117_03898</name>
</gene>
<name>A0A5E5ABP6_9BURK</name>
<accession>A0A5E5ABP6</accession>